<gene>
    <name evidence="1" type="ORF">SSOP1_1247</name>
</gene>
<dbReference type="PATRIC" id="fig|2287.9.peg.1265"/>
<proteinExistence type="predicted"/>
<protein>
    <recommendedName>
        <fullName evidence="3">VWA domain-containing protein</fullName>
    </recommendedName>
</protein>
<dbReference type="AlphaFoldDB" id="A0A157T1Q4"/>
<dbReference type="PANTHER" id="PTHR39338">
    <property type="entry name" value="BLL5662 PROTEIN-RELATED"/>
    <property type="match status" value="1"/>
</dbReference>
<dbReference type="InterPro" id="IPR036465">
    <property type="entry name" value="vWFA_dom_sf"/>
</dbReference>
<accession>A0A157T1Q4</accession>
<evidence type="ECO:0000313" key="2">
    <source>
        <dbReference type="Proteomes" id="UP000076770"/>
    </source>
</evidence>
<dbReference type="Pfam" id="PF05762">
    <property type="entry name" value="VWA_CoxE"/>
    <property type="match status" value="1"/>
</dbReference>
<organism evidence="1 2">
    <name type="scientific">Saccharolobus solfataricus</name>
    <name type="common">Sulfolobus solfataricus</name>
    <dbReference type="NCBI Taxonomy" id="2287"/>
    <lineage>
        <taxon>Archaea</taxon>
        <taxon>Thermoproteota</taxon>
        <taxon>Thermoprotei</taxon>
        <taxon>Sulfolobales</taxon>
        <taxon>Sulfolobaceae</taxon>
        <taxon>Saccharolobus</taxon>
    </lineage>
</organism>
<sequence length="347" mass="40965">MRELKMEEEKKIIKIANIIRQLGRNVGVDETIDTINSLKLIKDRDFETIKAVLKATMIKDFAIDKDRLDERQEIENKYSVLGKVTDRPYLTNELYMYSPAESKIKTILFNIENSDMIKWSKIAKRLKEITLNYEGHRFKVNDNGEIDVRMTIRDEIKYSLESPYLIKHRRKINKSYMVLLCDISGSMKDYIKEILLLSFFTRRVTNRAEIFYFSTDMRRVTKFFQVSRIDEIDVKKIISLVSYGSGTRIGEALYNLRKNYGELLFRKCSVVIFSDGWDLGELELLERELKIIKQRCNSIIWINPLMDKPSFTPDIKSIKIALKYVHMLTSPNTLLLNKNRREKRKVT</sequence>
<reference evidence="2" key="1">
    <citation type="submission" date="2016-04" db="EMBL/GenBank/DDBJ databases">
        <authorList>
            <person name="Shah S.A."/>
            <person name="Garrett R.A."/>
        </authorList>
    </citation>
    <scope>NUCLEOTIDE SEQUENCE [LARGE SCALE GENOMIC DNA]</scope>
    <source>
        <strain evidence="2">ATCC 35091 / DSM 1616 / JCM 8930 / NBRC 15331 / P1</strain>
    </source>
</reference>
<dbReference type="EMBL" id="LT549890">
    <property type="protein sequence ID" value="SAI84801.1"/>
    <property type="molecule type" value="Genomic_DNA"/>
</dbReference>
<evidence type="ECO:0008006" key="3">
    <source>
        <dbReference type="Google" id="ProtNLM"/>
    </source>
</evidence>
<dbReference type="InterPro" id="IPR008912">
    <property type="entry name" value="Uncharacterised_CoxE"/>
</dbReference>
<dbReference type="SUPFAM" id="SSF53300">
    <property type="entry name" value="vWA-like"/>
    <property type="match status" value="1"/>
</dbReference>
<dbReference type="Gene3D" id="3.40.50.410">
    <property type="entry name" value="von Willebrand factor, type A domain"/>
    <property type="match status" value="1"/>
</dbReference>
<dbReference type="PANTHER" id="PTHR39338:SF6">
    <property type="entry name" value="BLL5662 PROTEIN"/>
    <property type="match status" value="1"/>
</dbReference>
<dbReference type="Proteomes" id="UP000076770">
    <property type="component" value="Chromosome i"/>
</dbReference>
<evidence type="ECO:0000313" key="1">
    <source>
        <dbReference type="EMBL" id="SAI84801.1"/>
    </source>
</evidence>
<name>A0A157T1Q4_SACSO</name>